<comment type="caution">
    <text evidence="1">The sequence shown here is derived from an EMBL/GenBank/DDBJ whole genome shotgun (WGS) entry which is preliminary data.</text>
</comment>
<evidence type="ECO:0000313" key="2">
    <source>
        <dbReference type="Proteomes" id="UP001596116"/>
    </source>
</evidence>
<keyword evidence="2" id="KW-1185">Reference proteome</keyword>
<sequence>MNPEILKHFSSDQKFFKVQSLSESFISPLSELIRFAAFGAAISPYENSEPKNTISSILREVNYRAAASEEVYEKAHGKGVSLHSQIAQYAKDRPVISIPIVIDEVSPKNASFAFDLADFTFTQGFMKNFVSEDSNIRKLRGRENIVALCYQQLLNALNDFRLEKRTPENYVEGIKQVTDGINILAATIKDPGKVIVYDSTPFDSP</sequence>
<name>A0ABW1KU28_9PROT</name>
<gene>
    <name evidence="1" type="ORF">ACFMB1_07785</name>
</gene>
<dbReference type="Proteomes" id="UP001596116">
    <property type="component" value="Unassembled WGS sequence"/>
</dbReference>
<organism evidence="1 2">
    <name type="scientific">Hyphococcus aureus</name>
    <dbReference type="NCBI Taxonomy" id="2666033"/>
    <lineage>
        <taxon>Bacteria</taxon>
        <taxon>Pseudomonadati</taxon>
        <taxon>Pseudomonadota</taxon>
        <taxon>Alphaproteobacteria</taxon>
        <taxon>Parvularculales</taxon>
        <taxon>Parvularculaceae</taxon>
        <taxon>Hyphococcus</taxon>
    </lineage>
</organism>
<accession>A0ABW1KU28</accession>
<reference evidence="1 2" key="1">
    <citation type="submission" date="2024-09" db="EMBL/GenBank/DDBJ databases">
        <authorList>
            <person name="Zhang Z.-H."/>
        </authorList>
    </citation>
    <scope>NUCLEOTIDE SEQUENCE [LARGE SCALE GENOMIC DNA]</scope>
    <source>
        <strain evidence="1 2">HHTR114</strain>
    </source>
</reference>
<evidence type="ECO:0000313" key="1">
    <source>
        <dbReference type="EMBL" id="MFC6035439.1"/>
    </source>
</evidence>
<proteinExistence type="predicted"/>
<dbReference type="EMBL" id="JBHPON010000001">
    <property type="protein sequence ID" value="MFC6035439.1"/>
    <property type="molecule type" value="Genomic_DNA"/>
</dbReference>
<protein>
    <submittedName>
        <fullName evidence="1">Uncharacterized protein</fullName>
    </submittedName>
</protein>
<dbReference type="RefSeq" id="WP_379879239.1">
    <property type="nucleotide sequence ID" value="NZ_JBHPON010000001.1"/>
</dbReference>